<comment type="caution">
    <text evidence="2">The sequence shown here is derived from an EMBL/GenBank/DDBJ whole genome shotgun (WGS) entry which is preliminary data.</text>
</comment>
<sequence length="74" mass="8538">LTTLLDVPRTIEFLAYLGYQYLHDSQVSAIQVTRDKKIDLDKKHTSRNVFRCHVLGAKSVGKVCSYREKYSMSD</sequence>
<proteinExistence type="predicted"/>
<name>A0A3L5TUR0_MYTGA</name>
<accession>A0A3L5TUR0</accession>
<evidence type="ECO:0000259" key="1">
    <source>
        <dbReference type="Pfam" id="PF08355"/>
    </source>
</evidence>
<dbReference type="InterPro" id="IPR013566">
    <property type="entry name" value="EF_hand_assoc_1"/>
</dbReference>
<feature type="domain" description="Mitochondrial Rho GTPase 1/3 EF hand associated type-1" evidence="1">
    <location>
        <begin position="1"/>
        <end position="43"/>
    </location>
</feature>
<organism evidence="2 3">
    <name type="scientific">Mytilus galloprovincialis</name>
    <name type="common">Mediterranean mussel</name>
    <dbReference type="NCBI Taxonomy" id="29158"/>
    <lineage>
        <taxon>Eukaryota</taxon>
        <taxon>Metazoa</taxon>
        <taxon>Spiralia</taxon>
        <taxon>Lophotrochozoa</taxon>
        <taxon>Mollusca</taxon>
        <taxon>Bivalvia</taxon>
        <taxon>Autobranchia</taxon>
        <taxon>Pteriomorphia</taxon>
        <taxon>Mytilida</taxon>
        <taxon>Mytiloidea</taxon>
        <taxon>Mytilidae</taxon>
        <taxon>Mytilinae</taxon>
        <taxon>Mytilus</taxon>
    </lineage>
</organism>
<evidence type="ECO:0000313" key="2">
    <source>
        <dbReference type="EMBL" id="OPL33659.1"/>
    </source>
</evidence>
<dbReference type="Proteomes" id="UP000266721">
    <property type="component" value="Unassembled WGS sequence"/>
</dbReference>
<dbReference type="EMBL" id="KV582014">
    <property type="protein sequence ID" value="OPL33659.1"/>
    <property type="molecule type" value="Genomic_DNA"/>
</dbReference>
<keyword evidence="3" id="KW-1185">Reference proteome</keyword>
<dbReference type="SMR" id="A0A3L5TUR0"/>
<reference evidence="2 3" key="1">
    <citation type="journal article" date="2016" name="PLoS ONE">
        <title>A First Insight into the Genome of the Filter-Feeder Mussel Mytilus galloprovincialis.</title>
        <authorList>
            <person name="Murgarella M."/>
            <person name="Puiu D."/>
            <person name="Novoa B."/>
            <person name="Figueras A."/>
            <person name="Posada D."/>
            <person name="Canchaya C."/>
        </authorList>
    </citation>
    <scope>NUCLEOTIDE SEQUENCE [LARGE SCALE GENOMIC DNA]</scope>
    <source>
        <tissue evidence="2">Muscle</tissue>
    </source>
</reference>
<feature type="non-terminal residue" evidence="2">
    <location>
        <position position="1"/>
    </location>
</feature>
<dbReference type="Pfam" id="PF08355">
    <property type="entry name" value="EF_assoc_1"/>
    <property type="match status" value="1"/>
</dbReference>
<evidence type="ECO:0000313" key="3">
    <source>
        <dbReference type="Proteomes" id="UP000266721"/>
    </source>
</evidence>
<dbReference type="Gene3D" id="1.10.238.10">
    <property type="entry name" value="EF-hand"/>
    <property type="match status" value="1"/>
</dbReference>
<protein>
    <submittedName>
        <fullName evidence="2">Mitochondrial 1 rho gtpase</fullName>
    </submittedName>
</protein>
<gene>
    <name evidence="2" type="ORF">AM593_01545</name>
</gene>
<dbReference type="AlphaFoldDB" id="A0A3L5TUR0"/>